<dbReference type="EMBL" id="JADNRY010000004">
    <property type="protein sequence ID" value="KAF9077431.1"/>
    <property type="molecule type" value="Genomic_DNA"/>
</dbReference>
<evidence type="ECO:0000256" key="3">
    <source>
        <dbReference type="RuleBase" id="RU000363"/>
    </source>
</evidence>
<keyword evidence="2" id="KW-0560">Oxidoreductase</keyword>
<sequence length="290" mass="31091">MAHTGVSFISTVRNDTYDAISPNQANLPGKVVLITGASKGIGRAISVAFAQAGASGIALLARNKSGLETTEKACLEAQRSGSKLKVLTAGIDVTDTDGVAAALKDVESTFGRLDIVVNNAGLMDNFKNIGDVDPDEWWNIWSINIKGLFNVVRAALPLLISCDGLKTIVNLTSIGAHHTGRGVSAYQTSKLAILRLSEIIAAEYGDKGILCYAIHPGAIATDMAAQMPQDMMSILVDTPEVAAHTIVFYSHVRRDWLAGRYLSAQWDVDELLAKKQEIIEGDKLKIRMVV</sequence>
<gene>
    <name evidence="4" type="ORF">BDP27DRAFT_609674</name>
</gene>
<dbReference type="Pfam" id="PF00106">
    <property type="entry name" value="adh_short"/>
    <property type="match status" value="1"/>
</dbReference>
<reference evidence="4" key="1">
    <citation type="submission" date="2020-11" db="EMBL/GenBank/DDBJ databases">
        <authorList>
            <consortium name="DOE Joint Genome Institute"/>
            <person name="Ahrendt S."/>
            <person name="Riley R."/>
            <person name="Andreopoulos W."/>
            <person name="Labutti K."/>
            <person name="Pangilinan J."/>
            <person name="Ruiz-Duenas F.J."/>
            <person name="Barrasa J.M."/>
            <person name="Sanchez-Garcia M."/>
            <person name="Camarero S."/>
            <person name="Miyauchi S."/>
            <person name="Serrano A."/>
            <person name="Linde D."/>
            <person name="Babiker R."/>
            <person name="Drula E."/>
            <person name="Ayuso-Fernandez I."/>
            <person name="Pacheco R."/>
            <person name="Padilla G."/>
            <person name="Ferreira P."/>
            <person name="Barriuso J."/>
            <person name="Kellner H."/>
            <person name="Castanera R."/>
            <person name="Alfaro M."/>
            <person name="Ramirez L."/>
            <person name="Pisabarro A.G."/>
            <person name="Kuo A."/>
            <person name="Tritt A."/>
            <person name="Lipzen A."/>
            <person name="He G."/>
            <person name="Yan M."/>
            <person name="Ng V."/>
            <person name="Cullen D."/>
            <person name="Martin F."/>
            <person name="Rosso M.-N."/>
            <person name="Henrissat B."/>
            <person name="Hibbett D."/>
            <person name="Martinez A.T."/>
            <person name="Grigoriev I.V."/>
        </authorList>
    </citation>
    <scope>NUCLEOTIDE SEQUENCE</scope>
    <source>
        <strain evidence="4">AH 40177</strain>
    </source>
</reference>
<dbReference type="Gene3D" id="3.40.50.720">
    <property type="entry name" value="NAD(P)-binding Rossmann-like Domain"/>
    <property type="match status" value="1"/>
</dbReference>
<dbReference type="InterPro" id="IPR002347">
    <property type="entry name" value="SDR_fam"/>
</dbReference>
<proteinExistence type="inferred from homology"/>
<evidence type="ECO:0000313" key="5">
    <source>
        <dbReference type="Proteomes" id="UP000772434"/>
    </source>
</evidence>
<name>A0A9P5UFM4_9AGAR</name>
<dbReference type="PRINTS" id="PR00080">
    <property type="entry name" value="SDRFAMILY"/>
</dbReference>
<dbReference type="OrthoDB" id="1933717at2759"/>
<dbReference type="PANTHER" id="PTHR42760">
    <property type="entry name" value="SHORT-CHAIN DEHYDROGENASES/REDUCTASES FAMILY MEMBER"/>
    <property type="match status" value="1"/>
</dbReference>
<dbReference type="PRINTS" id="PR00081">
    <property type="entry name" value="GDHRDH"/>
</dbReference>
<dbReference type="GO" id="GO:0016616">
    <property type="term" value="F:oxidoreductase activity, acting on the CH-OH group of donors, NAD or NADP as acceptor"/>
    <property type="evidence" value="ECO:0007669"/>
    <property type="project" value="TreeGrafter"/>
</dbReference>
<evidence type="ECO:0000256" key="2">
    <source>
        <dbReference type="ARBA" id="ARBA00023002"/>
    </source>
</evidence>
<dbReference type="AlphaFoldDB" id="A0A9P5UFM4"/>
<keyword evidence="5" id="KW-1185">Reference proteome</keyword>
<dbReference type="Proteomes" id="UP000772434">
    <property type="component" value="Unassembled WGS sequence"/>
</dbReference>
<evidence type="ECO:0000256" key="1">
    <source>
        <dbReference type="ARBA" id="ARBA00006484"/>
    </source>
</evidence>
<comment type="similarity">
    <text evidence="1 3">Belongs to the short-chain dehydrogenases/reductases (SDR) family.</text>
</comment>
<dbReference type="InterPro" id="IPR036291">
    <property type="entry name" value="NAD(P)-bd_dom_sf"/>
</dbReference>
<organism evidence="4 5">
    <name type="scientific">Rhodocollybia butyracea</name>
    <dbReference type="NCBI Taxonomy" id="206335"/>
    <lineage>
        <taxon>Eukaryota</taxon>
        <taxon>Fungi</taxon>
        <taxon>Dikarya</taxon>
        <taxon>Basidiomycota</taxon>
        <taxon>Agaricomycotina</taxon>
        <taxon>Agaricomycetes</taxon>
        <taxon>Agaricomycetidae</taxon>
        <taxon>Agaricales</taxon>
        <taxon>Marasmiineae</taxon>
        <taxon>Omphalotaceae</taxon>
        <taxon>Rhodocollybia</taxon>
    </lineage>
</organism>
<protein>
    <submittedName>
        <fullName evidence="4">NAD-P-binding protein</fullName>
    </submittedName>
</protein>
<comment type="caution">
    <text evidence="4">The sequence shown here is derived from an EMBL/GenBank/DDBJ whole genome shotgun (WGS) entry which is preliminary data.</text>
</comment>
<accession>A0A9P5UFM4</accession>
<dbReference type="CDD" id="cd05233">
    <property type="entry name" value="SDR_c"/>
    <property type="match status" value="1"/>
</dbReference>
<dbReference type="PANTHER" id="PTHR42760:SF37">
    <property type="entry name" value="CLAVALDEHYDE DEHYDROGENASE"/>
    <property type="match status" value="1"/>
</dbReference>
<evidence type="ECO:0000313" key="4">
    <source>
        <dbReference type="EMBL" id="KAF9077431.1"/>
    </source>
</evidence>
<dbReference type="SUPFAM" id="SSF51735">
    <property type="entry name" value="NAD(P)-binding Rossmann-fold domains"/>
    <property type="match status" value="1"/>
</dbReference>